<dbReference type="Proteomes" id="UP000034246">
    <property type="component" value="Unassembled WGS sequence"/>
</dbReference>
<organism evidence="1 2">
    <name type="scientific">Candidatus Woesebacteria bacterium GW2011_GWA1_39_21</name>
    <dbReference type="NCBI Taxonomy" id="1618550"/>
    <lineage>
        <taxon>Bacteria</taxon>
        <taxon>Candidatus Woeseibacteriota</taxon>
    </lineage>
</organism>
<proteinExistence type="predicted"/>
<name>A0A0G0N302_9BACT</name>
<evidence type="ECO:0000313" key="2">
    <source>
        <dbReference type="Proteomes" id="UP000034246"/>
    </source>
</evidence>
<gene>
    <name evidence="1" type="ORF">UT39_C0018G0062</name>
</gene>
<sequence length="99" mass="11151">MSLNLFFMTEIKNQTPFLGSITPDIQSRIKRAFEITKTIDSFHKKQTSGDVRVIFDPTKTAENLGIYDGLGVSREEIKAKLEGQFDNPDPQTSLIDSVE</sequence>
<dbReference type="AlphaFoldDB" id="A0A0G0N302"/>
<comment type="caution">
    <text evidence="1">The sequence shown here is derived from an EMBL/GenBank/DDBJ whole genome shotgun (WGS) entry which is preliminary data.</text>
</comment>
<evidence type="ECO:0000313" key="1">
    <source>
        <dbReference type="EMBL" id="KKR10589.1"/>
    </source>
</evidence>
<protein>
    <submittedName>
        <fullName evidence="1">Uncharacterized protein</fullName>
    </submittedName>
</protein>
<reference evidence="1 2" key="1">
    <citation type="journal article" date="2015" name="Nature">
        <title>rRNA introns, odd ribosomes, and small enigmatic genomes across a large radiation of phyla.</title>
        <authorList>
            <person name="Brown C.T."/>
            <person name="Hug L.A."/>
            <person name="Thomas B.C."/>
            <person name="Sharon I."/>
            <person name="Castelle C.J."/>
            <person name="Singh A."/>
            <person name="Wilkins M.J."/>
            <person name="Williams K.H."/>
            <person name="Banfield J.F."/>
        </authorList>
    </citation>
    <scope>NUCLEOTIDE SEQUENCE [LARGE SCALE GENOMIC DNA]</scope>
</reference>
<accession>A0A0G0N302</accession>
<dbReference type="EMBL" id="LBWP01000018">
    <property type="protein sequence ID" value="KKR10589.1"/>
    <property type="molecule type" value="Genomic_DNA"/>
</dbReference>